<comment type="caution">
    <text evidence="2">The sequence shown here is derived from an EMBL/GenBank/DDBJ whole genome shotgun (WGS) entry which is preliminary data.</text>
</comment>
<keyword evidence="1" id="KW-0732">Signal</keyword>
<keyword evidence="3" id="KW-1185">Reference proteome</keyword>
<sequence>MQTKKFLIFLFIFLFMFGEVSEANQVPIANTFKQGIYAVSPEHEGNYRNIRLVTPNKSATVTILDSTNTQILFVKLNNINEYLKVGPIKKGETLIIGGEGEVSITH</sequence>
<gene>
    <name evidence="2" type="ORF">H9661_08695</name>
</gene>
<evidence type="ECO:0000313" key="2">
    <source>
        <dbReference type="EMBL" id="MBD7911432.1"/>
    </source>
</evidence>
<reference evidence="2 3" key="1">
    <citation type="submission" date="2020-08" db="EMBL/GenBank/DDBJ databases">
        <title>A Genomic Blueprint of the Chicken Gut Microbiome.</title>
        <authorList>
            <person name="Gilroy R."/>
            <person name="Ravi A."/>
            <person name="Getino M."/>
            <person name="Pursley I."/>
            <person name="Horton D.L."/>
            <person name="Alikhan N.-F."/>
            <person name="Baker D."/>
            <person name="Gharbi K."/>
            <person name="Hall N."/>
            <person name="Watson M."/>
            <person name="Adriaenssens E.M."/>
            <person name="Foster-Nyarko E."/>
            <person name="Jarju S."/>
            <person name="Secka A."/>
            <person name="Antonio M."/>
            <person name="Oren A."/>
            <person name="Chaudhuri R."/>
            <person name="La Ragione R.M."/>
            <person name="Hildebrand F."/>
            <person name="Pallen M.J."/>
        </authorList>
    </citation>
    <scope>NUCLEOTIDE SEQUENCE [LARGE SCALE GENOMIC DNA]</scope>
    <source>
        <strain evidence="2 3">Sa3CVN1</strain>
    </source>
</reference>
<evidence type="ECO:0000256" key="1">
    <source>
        <dbReference type="SAM" id="SignalP"/>
    </source>
</evidence>
<dbReference type="EMBL" id="JACSRA010000011">
    <property type="protein sequence ID" value="MBD7911432.1"/>
    <property type="molecule type" value="Genomic_DNA"/>
</dbReference>
<proteinExistence type="predicted"/>
<evidence type="ECO:0000313" key="3">
    <source>
        <dbReference type="Proteomes" id="UP000627781"/>
    </source>
</evidence>
<protein>
    <submittedName>
        <fullName evidence="2">Uncharacterized protein</fullName>
    </submittedName>
</protein>
<accession>A0ABR8PTD5</accession>
<dbReference type="Proteomes" id="UP000627781">
    <property type="component" value="Unassembled WGS sequence"/>
</dbReference>
<feature type="signal peptide" evidence="1">
    <location>
        <begin position="1"/>
        <end position="22"/>
    </location>
</feature>
<organism evidence="2 3">
    <name type="scientific">Clostridium cibarium</name>
    <dbReference type="NCBI Taxonomy" id="2762247"/>
    <lineage>
        <taxon>Bacteria</taxon>
        <taxon>Bacillati</taxon>
        <taxon>Bacillota</taxon>
        <taxon>Clostridia</taxon>
        <taxon>Eubacteriales</taxon>
        <taxon>Clostridiaceae</taxon>
        <taxon>Clostridium</taxon>
    </lineage>
</organism>
<feature type="chain" id="PRO_5047209871" evidence="1">
    <location>
        <begin position="23"/>
        <end position="106"/>
    </location>
</feature>
<dbReference type="RefSeq" id="WP_143317872.1">
    <property type="nucleotide sequence ID" value="NZ_JACSRA010000011.1"/>
</dbReference>
<name>A0ABR8PTD5_9CLOT</name>